<reference evidence="4" key="1">
    <citation type="submission" date="2023-03" db="EMBL/GenBank/DDBJ databases">
        <title>Complete genome of Cladonia borealis.</title>
        <authorList>
            <person name="Park H."/>
        </authorList>
    </citation>
    <scope>NUCLEOTIDE SEQUENCE</scope>
    <source>
        <strain evidence="4">ANT050790</strain>
    </source>
</reference>
<proteinExistence type="predicted"/>
<name>A0AA39R7M4_9LECA</name>
<dbReference type="GO" id="GO:0043531">
    <property type="term" value="F:ADP binding"/>
    <property type="evidence" value="ECO:0007669"/>
    <property type="project" value="InterPro"/>
</dbReference>
<dbReference type="Proteomes" id="UP001166286">
    <property type="component" value="Unassembled WGS sequence"/>
</dbReference>
<gene>
    <name evidence="4" type="ORF">JMJ35_000995</name>
</gene>
<organism evidence="4 5">
    <name type="scientific">Cladonia borealis</name>
    <dbReference type="NCBI Taxonomy" id="184061"/>
    <lineage>
        <taxon>Eukaryota</taxon>
        <taxon>Fungi</taxon>
        <taxon>Dikarya</taxon>
        <taxon>Ascomycota</taxon>
        <taxon>Pezizomycotina</taxon>
        <taxon>Lecanoromycetes</taxon>
        <taxon>OSLEUM clade</taxon>
        <taxon>Lecanoromycetidae</taxon>
        <taxon>Lecanorales</taxon>
        <taxon>Lecanorineae</taxon>
        <taxon>Cladoniaceae</taxon>
        <taxon>Cladonia</taxon>
    </lineage>
</organism>
<dbReference type="InterPro" id="IPR031352">
    <property type="entry name" value="SesA"/>
</dbReference>
<protein>
    <recommendedName>
        <fullName evidence="6">NACHT-NTPase and P-loop NTPases N-terminal domain-containing protein</fullName>
    </recommendedName>
</protein>
<dbReference type="Pfam" id="PF00931">
    <property type="entry name" value="NB-ARC"/>
    <property type="match status" value="1"/>
</dbReference>
<comment type="caution">
    <text evidence="4">The sequence shown here is derived from an EMBL/GenBank/DDBJ whole genome shotgun (WGS) entry which is preliminary data.</text>
</comment>
<evidence type="ECO:0000259" key="3">
    <source>
        <dbReference type="Pfam" id="PF17107"/>
    </source>
</evidence>
<feature type="domain" description="NB-ARC" evidence="2">
    <location>
        <begin position="190"/>
        <end position="360"/>
    </location>
</feature>
<keyword evidence="5" id="KW-1185">Reference proteome</keyword>
<dbReference type="SUPFAM" id="SSF52540">
    <property type="entry name" value="P-loop containing nucleoside triphosphate hydrolases"/>
    <property type="match status" value="1"/>
</dbReference>
<evidence type="ECO:0000259" key="2">
    <source>
        <dbReference type="Pfam" id="PF00931"/>
    </source>
</evidence>
<dbReference type="AlphaFoldDB" id="A0AA39R7M4"/>
<keyword evidence="1" id="KW-0732">Signal</keyword>
<feature type="domain" description="NACHT-NTPase and P-loop NTPases N-terminal" evidence="3">
    <location>
        <begin position="13"/>
        <end position="138"/>
    </location>
</feature>
<evidence type="ECO:0000313" key="5">
    <source>
        <dbReference type="Proteomes" id="UP001166286"/>
    </source>
</evidence>
<dbReference type="Gene3D" id="3.40.50.300">
    <property type="entry name" value="P-loop containing nucleotide triphosphate hydrolases"/>
    <property type="match status" value="1"/>
</dbReference>
<dbReference type="EMBL" id="JAFEKC020000002">
    <property type="protein sequence ID" value="KAK0516392.1"/>
    <property type="molecule type" value="Genomic_DNA"/>
</dbReference>
<dbReference type="Pfam" id="PF13424">
    <property type="entry name" value="TPR_12"/>
    <property type="match status" value="1"/>
</dbReference>
<feature type="chain" id="PRO_5041354973" description="NACHT-NTPase and P-loop NTPases N-terminal domain-containing protein" evidence="1">
    <location>
        <begin position="23"/>
        <end position="919"/>
    </location>
</feature>
<accession>A0AA39R7M4</accession>
<sequence>MSGAEALAVIGIIASILQLVDFSSKAFSRVKEYGEDAQDIPKTFRDIESGLPLIVHMLGEIQTRVSDGQVPEKGCKALGGVLGDCKAKLAELDIIFDKVLPQDGDSKARRAWKGLVSLRQDKIVEEISQALSRSLQSLTLFHVVAAPTTRQIQALVENISKKDLTPSPASAVQTYFAVPTLSSNEFVGREETMADLASKLCLPATHCRVAVVGLGGVGKTRVALQLAQKYRRSANISVFWVYAYNAERLRKAFDEIARRVNIPGHQDPGADTLRLVKEWFESDASGQWLLIVDNVDDAELLYPSRPHCIRYADYLPRSEAGSILLTTRNGKVGREFAAVHNVLTLASMNAEESMSLLSTRLGAYRSEESLKELTEELSRIPLALVQAASFITQNEMTVEGYLQLYRQSDSTKIQLLSDNFEDEERDALSKNPIATTWSVSFEYIRKDEPQTADLLSFISMLANEGVPEFLLPHGTEPIKFEKAIGTLHAFSFISTRYVELQDSRHRLFDFHRLVRVAMRNWLTINGAFDHWTAYVIEELAIVGERPDLKKYDFGSQFVPHATELLALERLQGFSGPQDVPAIFRKYKGKKRFTLLHQEAKEECMHKDSICPRCTERILHCVASLLYNVADYASSISFRERSLAICTHLYGDSHSRSLGSLFRLVKANKRLSELETALLTSRASSLMTSSRRGQSKEAIAEILCRKLIKNSRPKSVPVGEYTLRGMMELARILRVSMKYAEADAVERQLTAICHRDMDQTHSDINLKRLIALAEVLYTRREYDEAAEYQLRVLDGYESSRGLQGIDTINTLNKLALTYFFLSRYEEAEKYQRLAFDSQKTLRGLGDRFTIDYMLTLSRFLRWQSKIMEADDLAESALSISAKTFGEPSPTYLRHLRGHQEYLLGYRLSLWDPSLGRTAGE</sequence>
<dbReference type="PANTHER" id="PTHR46082">
    <property type="entry name" value="ATP/GTP-BINDING PROTEIN-RELATED"/>
    <property type="match status" value="1"/>
</dbReference>
<feature type="signal peptide" evidence="1">
    <location>
        <begin position="1"/>
        <end position="22"/>
    </location>
</feature>
<dbReference type="InterPro" id="IPR053137">
    <property type="entry name" value="NLR-like"/>
</dbReference>
<dbReference type="SUPFAM" id="SSF48452">
    <property type="entry name" value="TPR-like"/>
    <property type="match status" value="1"/>
</dbReference>
<evidence type="ECO:0008006" key="6">
    <source>
        <dbReference type="Google" id="ProtNLM"/>
    </source>
</evidence>
<dbReference type="InterPro" id="IPR027417">
    <property type="entry name" value="P-loop_NTPase"/>
</dbReference>
<evidence type="ECO:0000256" key="1">
    <source>
        <dbReference type="SAM" id="SignalP"/>
    </source>
</evidence>
<dbReference type="InterPro" id="IPR002182">
    <property type="entry name" value="NB-ARC"/>
</dbReference>
<dbReference type="InterPro" id="IPR011990">
    <property type="entry name" value="TPR-like_helical_dom_sf"/>
</dbReference>
<evidence type="ECO:0000313" key="4">
    <source>
        <dbReference type="EMBL" id="KAK0516392.1"/>
    </source>
</evidence>
<dbReference type="PANTHER" id="PTHR46082:SF6">
    <property type="entry name" value="AAA+ ATPASE DOMAIN-CONTAINING PROTEIN-RELATED"/>
    <property type="match status" value="1"/>
</dbReference>
<dbReference type="Pfam" id="PF17107">
    <property type="entry name" value="SesA"/>
    <property type="match status" value="1"/>
</dbReference>
<dbReference type="Gene3D" id="1.25.40.10">
    <property type="entry name" value="Tetratricopeptide repeat domain"/>
    <property type="match status" value="1"/>
</dbReference>